<dbReference type="InterPro" id="IPR006600">
    <property type="entry name" value="HTH_CenpB_DNA-bd_dom"/>
</dbReference>
<dbReference type="Pfam" id="PF03221">
    <property type="entry name" value="HTH_Tnp_Tc5"/>
    <property type="match status" value="1"/>
</dbReference>
<dbReference type="AlphaFoldDB" id="A0A8X6JGG3"/>
<evidence type="ECO:0000256" key="1">
    <source>
        <dbReference type="ARBA" id="ARBA00023125"/>
    </source>
</evidence>
<feature type="domain" description="HTH CENPB-type" evidence="2">
    <location>
        <begin position="6"/>
        <end position="83"/>
    </location>
</feature>
<dbReference type="GO" id="GO:0003677">
    <property type="term" value="F:DNA binding"/>
    <property type="evidence" value="ECO:0007669"/>
    <property type="project" value="UniProtKB-KW"/>
</dbReference>
<keyword evidence="1" id="KW-0238">DNA-binding</keyword>
<evidence type="ECO:0000259" key="2">
    <source>
        <dbReference type="PROSITE" id="PS51253"/>
    </source>
</evidence>
<name>A0A8X6JGG3_NEPPI</name>
<protein>
    <recommendedName>
        <fullName evidence="2">HTH CENPB-type domain-containing protein</fullName>
    </recommendedName>
</protein>
<dbReference type="OrthoDB" id="125347at2759"/>
<proteinExistence type="predicted"/>
<accession>A0A8X6JGG3</accession>
<comment type="caution">
    <text evidence="3">The sequence shown here is derived from an EMBL/GenBank/DDBJ whole genome shotgun (WGS) entry which is preliminary data.</text>
</comment>
<dbReference type="Gene3D" id="1.10.10.60">
    <property type="entry name" value="Homeodomain-like"/>
    <property type="match status" value="1"/>
</dbReference>
<gene>
    <name evidence="3" type="ORF">NPIL_79191</name>
</gene>
<evidence type="ECO:0000313" key="4">
    <source>
        <dbReference type="Proteomes" id="UP000887013"/>
    </source>
</evidence>
<organism evidence="3 4">
    <name type="scientific">Nephila pilipes</name>
    <name type="common">Giant wood spider</name>
    <name type="synonym">Nephila maculata</name>
    <dbReference type="NCBI Taxonomy" id="299642"/>
    <lineage>
        <taxon>Eukaryota</taxon>
        <taxon>Metazoa</taxon>
        <taxon>Ecdysozoa</taxon>
        <taxon>Arthropoda</taxon>
        <taxon>Chelicerata</taxon>
        <taxon>Arachnida</taxon>
        <taxon>Araneae</taxon>
        <taxon>Araneomorphae</taxon>
        <taxon>Entelegynae</taxon>
        <taxon>Araneoidea</taxon>
        <taxon>Nephilidae</taxon>
        <taxon>Nephila</taxon>
    </lineage>
</organism>
<dbReference type="Proteomes" id="UP000887013">
    <property type="component" value="Unassembled WGS sequence"/>
</dbReference>
<sequence>MISEANITHSGSNLGKEMAKVPYIWLGHEAKRNMRLSEAIKMENTKTIFSNIQNVLDDTSENSINNRGWFHRFKNRYNIHNIQITEKYQTEIQKSCLFPTVRTNIERRNYHFGLVFNVDETGLF</sequence>
<keyword evidence="4" id="KW-1185">Reference proteome</keyword>
<reference evidence="3" key="1">
    <citation type="submission" date="2020-08" db="EMBL/GenBank/DDBJ databases">
        <title>Multicomponent nature underlies the extraordinary mechanical properties of spider dragline silk.</title>
        <authorList>
            <person name="Kono N."/>
            <person name="Nakamura H."/>
            <person name="Mori M."/>
            <person name="Yoshida Y."/>
            <person name="Ohtoshi R."/>
            <person name="Malay A.D."/>
            <person name="Moran D.A.P."/>
            <person name="Tomita M."/>
            <person name="Numata K."/>
            <person name="Arakawa K."/>
        </authorList>
    </citation>
    <scope>NUCLEOTIDE SEQUENCE</scope>
</reference>
<dbReference type="EMBL" id="BMAW01087177">
    <property type="protein sequence ID" value="GFS28328.1"/>
    <property type="molecule type" value="Genomic_DNA"/>
</dbReference>
<dbReference type="PROSITE" id="PS51253">
    <property type="entry name" value="HTH_CENPB"/>
    <property type="match status" value="1"/>
</dbReference>
<evidence type="ECO:0000313" key="3">
    <source>
        <dbReference type="EMBL" id="GFS28328.1"/>
    </source>
</evidence>